<evidence type="ECO:0000313" key="4">
    <source>
        <dbReference type="Proteomes" id="UP001380365"/>
    </source>
</evidence>
<gene>
    <name evidence="3" type="ORF">WH159_09700</name>
</gene>
<accession>A0ABU8Q632</accession>
<organism evidence="3 4">
    <name type="scientific">Sphingomonas molluscorum</name>
    <dbReference type="NCBI Taxonomy" id="418184"/>
    <lineage>
        <taxon>Bacteria</taxon>
        <taxon>Pseudomonadati</taxon>
        <taxon>Pseudomonadota</taxon>
        <taxon>Alphaproteobacteria</taxon>
        <taxon>Sphingomonadales</taxon>
        <taxon>Sphingomonadaceae</taxon>
        <taxon>Sphingomonas</taxon>
    </lineage>
</organism>
<sequence length="147" mass="15110">MTALRRHLLAHRRSAAWLIAAALLMRLLIPTGYMLVASPAGLPTFAMCSGYGAVLPAAAAHGAGHGAHDSHATTGSGEQHGQQHDVKEQPPCAFAGVATAALAATDPLLLAIALFFILAAGFRLPVRVPVAASPFLRPPLRGPPTTA</sequence>
<evidence type="ECO:0000256" key="2">
    <source>
        <dbReference type="SAM" id="Phobius"/>
    </source>
</evidence>
<protein>
    <recommendedName>
        <fullName evidence="5">DUF2946 domain-containing protein</fullName>
    </recommendedName>
</protein>
<feature type="transmembrane region" description="Helical" evidence="2">
    <location>
        <begin position="108"/>
        <end position="126"/>
    </location>
</feature>
<dbReference type="EMBL" id="JBBGZA010000001">
    <property type="protein sequence ID" value="MEJ5094809.1"/>
    <property type="molecule type" value="Genomic_DNA"/>
</dbReference>
<dbReference type="RefSeq" id="WP_132884238.1">
    <property type="nucleotide sequence ID" value="NZ_JBBGZA010000001.1"/>
</dbReference>
<keyword evidence="4" id="KW-1185">Reference proteome</keyword>
<proteinExistence type="predicted"/>
<feature type="transmembrane region" description="Helical" evidence="2">
    <location>
        <begin position="15"/>
        <end position="36"/>
    </location>
</feature>
<keyword evidence="2" id="KW-0472">Membrane</keyword>
<comment type="caution">
    <text evidence="3">The sequence shown here is derived from an EMBL/GenBank/DDBJ whole genome shotgun (WGS) entry which is preliminary data.</text>
</comment>
<keyword evidence="2" id="KW-0812">Transmembrane</keyword>
<evidence type="ECO:0000313" key="3">
    <source>
        <dbReference type="EMBL" id="MEJ5094809.1"/>
    </source>
</evidence>
<evidence type="ECO:0008006" key="5">
    <source>
        <dbReference type="Google" id="ProtNLM"/>
    </source>
</evidence>
<dbReference type="Proteomes" id="UP001380365">
    <property type="component" value="Unassembled WGS sequence"/>
</dbReference>
<feature type="region of interest" description="Disordered" evidence="1">
    <location>
        <begin position="65"/>
        <end position="86"/>
    </location>
</feature>
<name>A0ABU8Q632_9SPHN</name>
<keyword evidence="2" id="KW-1133">Transmembrane helix</keyword>
<evidence type="ECO:0000256" key="1">
    <source>
        <dbReference type="SAM" id="MobiDB-lite"/>
    </source>
</evidence>
<reference evidence="3 4" key="1">
    <citation type="submission" date="2023-12" db="EMBL/GenBank/DDBJ databases">
        <title>Gut-associated functions are favored during microbiome assembly across C. elegans life.</title>
        <authorList>
            <person name="Zimmermann J."/>
        </authorList>
    </citation>
    <scope>NUCLEOTIDE SEQUENCE [LARGE SCALE GENOMIC DNA]</scope>
    <source>
        <strain evidence="3 4">JUb134</strain>
    </source>
</reference>